<comment type="caution">
    <text evidence="3">The sequence shown here is derived from an EMBL/GenBank/DDBJ whole genome shotgun (WGS) entry which is preliminary data.</text>
</comment>
<dbReference type="AlphaFoldDB" id="A0AAE0C446"/>
<organism evidence="3 4">
    <name type="scientific">Cymbomonas tetramitiformis</name>
    <dbReference type="NCBI Taxonomy" id="36881"/>
    <lineage>
        <taxon>Eukaryota</taxon>
        <taxon>Viridiplantae</taxon>
        <taxon>Chlorophyta</taxon>
        <taxon>Pyramimonadophyceae</taxon>
        <taxon>Pyramimonadales</taxon>
        <taxon>Pyramimonadaceae</taxon>
        <taxon>Cymbomonas</taxon>
    </lineage>
</organism>
<dbReference type="GO" id="GO:0005778">
    <property type="term" value="C:peroxisomal membrane"/>
    <property type="evidence" value="ECO:0007669"/>
    <property type="project" value="UniProtKB-SubCell"/>
</dbReference>
<evidence type="ECO:0000313" key="4">
    <source>
        <dbReference type="Proteomes" id="UP001190700"/>
    </source>
</evidence>
<keyword evidence="4" id="KW-1185">Reference proteome</keyword>
<dbReference type="Pfam" id="PF08610">
    <property type="entry name" value="Pex16"/>
    <property type="match status" value="1"/>
</dbReference>
<gene>
    <name evidence="3" type="ORF">CYMTET_42484</name>
</gene>
<evidence type="ECO:0000256" key="1">
    <source>
        <dbReference type="ARBA" id="ARBA00009505"/>
    </source>
</evidence>
<comment type="subcellular location">
    <subcellularLocation>
        <location evidence="2">Peroxisome membrane</location>
    </subcellularLocation>
</comment>
<dbReference type="GO" id="GO:0007031">
    <property type="term" value="P:peroxisome organization"/>
    <property type="evidence" value="ECO:0007669"/>
    <property type="project" value="UniProtKB-KW"/>
</dbReference>
<comment type="similarity">
    <text evidence="1 2">Belongs to the peroxin-16 family.</text>
</comment>
<dbReference type="EMBL" id="LGRX02028464">
    <property type="protein sequence ID" value="KAK3248038.1"/>
    <property type="molecule type" value="Genomic_DNA"/>
</dbReference>
<keyword evidence="2" id="KW-0576">Peroxisome</keyword>
<proteinExistence type="inferred from homology"/>
<accession>A0AAE0C446</accession>
<dbReference type="Proteomes" id="UP001190700">
    <property type="component" value="Unassembled WGS sequence"/>
</dbReference>
<keyword evidence="2" id="KW-0962">Peroxisome biogenesis</keyword>
<dbReference type="PANTHER" id="PTHR13299:SF0">
    <property type="entry name" value="PEROXISOMAL MEMBRANE PROTEIN PEX16"/>
    <property type="match status" value="1"/>
</dbReference>
<evidence type="ECO:0000256" key="2">
    <source>
        <dbReference type="RuleBase" id="RU365003"/>
    </source>
</evidence>
<reference evidence="3 4" key="1">
    <citation type="journal article" date="2015" name="Genome Biol. Evol.">
        <title>Comparative Genomics of a Bacterivorous Green Alga Reveals Evolutionary Causalities and Consequences of Phago-Mixotrophic Mode of Nutrition.</title>
        <authorList>
            <person name="Burns J.A."/>
            <person name="Paasch A."/>
            <person name="Narechania A."/>
            <person name="Kim E."/>
        </authorList>
    </citation>
    <scope>NUCLEOTIDE SEQUENCE [LARGE SCALE GENOMIC DNA]</scope>
    <source>
        <strain evidence="3 4">PLY_AMNH</strain>
    </source>
</reference>
<sequence length="317" mass="35450">MESYKSFVRKNATLLSAAEAVGQGLTWLLPNRSDELALEAVSTTLGLFSVLNESIVNTPEPEVLPCGLEQPPAEPWPLFLALLQQVEVFSELAALRLHGENSYAKYNLVASVEAVKAAIRILILSKKGRGHVLLDGGMRRPRQNADLDRVYSGREGRVTLVHLALAKFREEHKLPTEALALAALRPAPVKPESDRCLALGELLHVVRPVVYVLALRRWGRTAWTPWIISLAIDSASISLYRRCGKELTKEQKEEMWRRQVLMAYYSLRSPCFELCTRPPLAAVGRVLQPVPLVGTVYHHLQEILFGIQAFYFYTSAS</sequence>
<evidence type="ECO:0000313" key="3">
    <source>
        <dbReference type="EMBL" id="KAK3248038.1"/>
    </source>
</evidence>
<name>A0AAE0C446_9CHLO</name>
<dbReference type="PANTHER" id="PTHR13299">
    <property type="entry name" value="PEROXISOMAL MEMBRANE PROTEIN PEX16"/>
    <property type="match status" value="1"/>
</dbReference>
<dbReference type="InterPro" id="IPR013919">
    <property type="entry name" value="Pex16"/>
</dbReference>
<protein>
    <recommendedName>
        <fullName evidence="2">Peroxisomal membrane protein PEX16</fullName>
    </recommendedName>
</protein>